<dbReference type="PROSITE" id="PS51352">
    <property type="entry name" value="THIOREDOXIN_2"/>
    <property type="match status" value="1"/>
</dbReference>
<dbReference type="PANTHER" id="PTHR43601:SF32">
    <property type="entry name" value="THIOREDOXIN-LIKE 2-2, CHLOROPLASTIC"/>
    <property type="match status" value="1"/>
</dbReference>
<evidence type="ECO:0000256" key="1">
    <source>
        <dbReference type="ARBA" id="ARBA00008987"/>
    </source>
</evidence>
<dbReference type="PANTHER" id="PTHR43601">
    <property type="entry name" value="THIOREDOXIN, MITOCHONDRIAL"/>
    <property type="match status" value="1"/>
</dbReference>
<feature type="compositionally biased region" description="Basic and acidic residues" evidence="2">
    <location>
        <begin position="242"/>
        <end position="251"/>
    </location>
</feature>
<keyword evidence="5" id="KW-1185">Reference proteome</keyword>
<dbReference type="AlphaFoldDB" id="C1E9R9"/>
<dbReference type="GO" id="GO:0045454">
    <property type="term" value="P:cell redox homeostasis"/>
    <property type="evidence" value="ECO:0007669"/>
    <property type="project" value="TreeGrafter"/>
</dbReference>
<dbReference type="InterPro" id="IPR013766">
    <property type="entry name" value="Thioredoxin_domain"/>
</dbReference>
<dbReference type="KEGG" id="mis:MICPUN_59817"/>
<organism evidence="4 5">
    <name type="scientific">Micromonas commoda (strain RCC299 / NOUM17 / CCMP2709)</name>
    <name type="common">Picoplanktonic green alga</name>
    <dbReference type="NCBI Taxonomy" id="296587"/>
    <lineage>
        <taxon>Eukaryota</taxon>
        <taxon>Viridiplantae</taxon>
        <taxon>Chlorophyta</taxon>
        <taxon>Mamiellophyceae</taxon>
        <taxon>Mamiellales</taxon>
        <taxon>Mamiellaceae</taxon>
        <taxon>Micromonas</taxon>
    </lineage>
</organism>
<feature type="domain" description="Thioredoxin" evidence="3">
    <location>
        <begin position="72"/>
        <end position="214"/>
    </location>
</feature>
<dbReference type="Proteomes" id="UP000002009">
    <property type="component" value="Chromosome 7"/>
</dbReference>
<dbReference type="PROSITE" id="PS00194">
    <property type="entry name" value="THIOREDOXIN_1"/>
    <property type="match status" value="1"/>
</dbReference>
<dbReference type="InterPro" id="IPR036249">
    <property type="entry name" value="Thioredoxin-like_sf"/>
</dbReference>
<name>C1E9R9_MICCC</name>
<protein>
    <recommendedName>
        <fullName evidence="3">Thioredoxin domain-containing protein</fullName>
    </recommendedName>
</protein>
<dbReference type="CDD" id="cd02947">
    <property type="entry name" value="TRX_family"/>
    <property type="match status" value="1"/>
</dbReference>
<dbReference type="GeneID" id="8244759"/>
<evidence type="ECO:0000313" key="5">
    <source>
        <dbReference type="Proteomes" id="UP000002009"/>
    </source>
</evidence>
<evidence type="ECO:0000313" key="4">
    <source>
        <dbReference type="EMBL" id="ACO65084.1"/>
    </source>
</evidence>
<reference evidence="4 5" key="1">
    <citation type="journal article" date="2009" name="Science">
        <title>Green evolution and dynamic adaptations revealed by genomes of the marine picoeukaryotes Micromonas.</title>
        <authorList>
            <person name="Worden A.Z."/>
            <person name="Lee J.H."/>
            <person name="Mock T."/>
            <person name="Rouze P."/>
            <person name="Simmons M.P."/>
            <person name="Aerts A.L."/>
            <person name="Allen A.E."/>
            <person name="Cuvelier M.L."/>
            <person name="Derelle E."/>
            <person name="Everett M.V."/>
            <person name="Foulon E."/>
            <person name="Grimwood J."/>
            <person name="Gundlach H."/>
            <person name="Henrissat B."/>
            <person name="Napoli C."/>
            <person name="McDonald S.M."/>
            <person name="Parker M.S."/>
            <person name="Rombauts S."/>
            <person name="Salamov A."/>
            <person name="Von Dassow P."/>
            <person name="Badger J.H."/>
            <person name="Coutinho P.M."/>
            <person name="Demir E."/>
            <person name="Dubchak I."/>
            <person name="Gentemann C."/>
            <person name="Eikrem W."/>
            <person name="Gready J.E."/>
            <person name="John U."/>
            <person name="Lanier W."/>
            <person name="Lindquist E.A."/>
            <person name="Lucas S."/>
            <person name="Mayer K.F."/>
            <person name="Moreau H."/>
            <person name="Not F."/>
            <person name="Otillar R."/>
            <person name="Panaud O."/>
            <person name="Pangilinan J."/>
            <person name="Paulsen I."/>
            <person name="Piegu B."/>
            <person name="Poliakov A."/>
            <person name="Robbens S."/>
            <person name="Schmutz J."/>
            <person name="Toulza E."/>
            <person name="Wyss T."/>
            <person name="Zelensky A."/>
            <person name="Zhou K."/>
            <person name="Armbrust E.V."/>
            <person name="Bhattacharya D."/>
            <person name="Goodenough U.W."/>
            <person name="Van de Peer Y."/>
            <person name="Grigoriev I.V."/>
        </authorList>
    </citation>
    <scope>NUCLEOTIDE SEQUENCE [LARGE SCALE GENOMIC DNA]</scope>
    <source>
        <strain evidence="5">RCC299 / NOUM17</strain>
    </source>
</reference>
<dbReference type="InParanoid" id="C1E9R9"/>
<dbReference type="EMBL" id="CP001328">
    <property type="protein sequence ID" value="ACO65084.1"/>
    <property type="molecule type" value="Genomic_DNA"/>
</dbReference>
<dbReference type="Gene3D" id="3.40.30.10">
    <property type="entry name" value="Glutaredoxin"/>
    <property type="match status" value="1"/>
</dbReference>
<dbReference type="InterPro" id="IPR017937">
    <property type="entry name" value="Thioredoxin_CS"/>
</dbReference>
<dbReference type="OrthoDB" id="2121326at2759"/>
<comment type="similarity">
    <text evidence="1">Belongs to the thioredoxin family.</text>
</comment>
<gene>
    <name evidence="4" type="ORF">MICPUN_59817</name>
</gene>
<proteinExistence type="inferred from homology"/>
<dbReference type="Pfam" id="PF00085">
    <property type="entry name" value="Thioredoxin"/>
    <property type="match status" value="1"/>
</dbReference>
<feature type="region of interest" description="Disordered" evidence="2">
    <location>
        <begin position="212"/>
        <end position="251"/>
    </location>
</feature>
<dbReference type="SUPFAM" id="SSF52833">
    <property type="entry name" value="Thioredoxin-like"/>
    <property type="match status" value="1"/>
</dbReference>
<evidence type="ECO:0000256" key="2">
    <source>
        <dbReference type="SAM" id="MobiDB-lite"/>
    </source>
</evidence>
<dbReference type="eggNOG" id="KOG0907">
    <property type="taxonomic scope" value="Eukaryota"/>
</dbReference>
<sequence>MHGIAVVSNAVAPAAGAGRARADGGAKLARGASGTPRNVSPACTARKDSVALGDRRFFGKARALRTVSVGPTNSGRASRNLTTRAMGGRVDTKSDPWWTKNNASNMTEAHSMDELLQVLQANADKLVVVDYYARWCAACRALHPKLCKIAEENAHDVVVVKIEFDDNKDLCRGMGVRVLPFFQLYRGARGKVSAFSASISKVARIREGIAEHRPGGAYDTDPDAGAGWPVAEKSGSEDEEPAGEREPAPAR</sequence>
<dbReference type="RefSeq" id="XP_002503826.1">
    <property type="nucleotide sequence ID" value="XM_002503780.1"/>
</dbReference>
<evidence type="ECO:0000259" key="3">
    <source>
        <dbReference type="PROSITE" id="PS51352"/>
    </source>
</evidence>
<dbReference type="FunCoup" id="C1E9R9">
    <property type="interactions" value="149"/>
</dbReference>
<accession>C1E9R9</accession>
<dbReference type="STRING" id="296587.C1E9R9"/>